<proteinExistence type="predicted"/>
<dbReference type="EMBL" id="FMZC01000004">
    <property type="protein sequence ID" value="SDD14067.1"/>
    <property type="molecule type" value="Genomic_DNA"/>
</dbReference>
<organism evidence="2 3">
    <name type="scientific">Paracidovorax valerianellae</name>
    <dbReference type="NCBI Taxonomy" id="187868"/>
    <lineage>
        <taxon>Bacteria</taxon>
        <taxon>Pseudomonadati</taxon>
        <taxon>Pseudomonadota</taxon>
        <taxon>Betaproteobacteria</taxon>
        <taxon>Burkholderiales</taxon>
        <taxon>Comamonadaceae</taxon>
        <taxon>Paracidovorax</taxon>
    </lineage>
</organism>
<evidence type="ECO:0000256" key="1">
    <source>
        <dbReference type="SAM" id="MobiDB-lite"/>
    </source>
</evidence>
<evidence type="ECO:0000313" key="2">
    <source>
        <dbReference type="EMBL" id="SDD14067.1"/>
    </source>
</evidence>
<reference evidence="2 3" key="1">
    <citation type="submission" date="2016-10" db="EMBL/GenBank/DDBJ databases">
        <authorList>
            <person name="de Groot N.N."/>
        </authorList>
    </citation>
    <scope>NUCLEOTIDE SEQUENCE [LARGE SCALE GENOMIC DNA]</scope>
    <source>
        <strain evidence="2 3">DSM 16619</strain>
    </source>
</reference>
<dbReference type="AlphaFoldDB" id="A0A1G6SD38"/>
<accession>A0A1G6SD38</accession>
<feature type="region of interest" description="Disordered" evidence="1">
    <location>
        <begin position="560"/>
        <end position="591"/>
    </location>
</feature>
<feature type="region of interest" description="Disordered" evidence="1">
    <location>
        <begin position="1"/>
        <end position="96"/>
    </location>
</feature>
<feature type="compositionally biased region" description="Polar residues" evidence="1">
    <location>
        <begin position="1"/>
        <end position="37"/>
    </location>
</feature>
<dbReference type="OrthoDB" id="8808487at2"/>
<keyword evidence="3" id="KW-1185">Reference proteome</keyword>
<dbReference type="STRING" id="187868.SAMN05192589_104393"/>
<evidence type="ECO:0000313" key="3">
    <source>
        <dbReference type="Proteomes" id="UP000198781"/>
    </source>
</evidence>
<dbReference type="Proteomes" id="UP000198781">
    <property type="component" value="Unassembled WGS sequence"/>
</dbReference>
<gene>
    <name evidence="2" type="ORF">SAMN05192589_104393</name>
</gene>
<feature type="compositionally biased region" description="Polar residues" evidence="1">
    <location>
        <begin position="45"/>
        <end position="85"/>
    </location>
</feature>
<name>A0A1G6SD38_9BURK</name>
<protein>
    <submittedName>
        <fullName evidence="2">Uncharacterized protein</fullName>
    </submittedName>
</protein>
<feature type="compositionally biased region" description="Basic and acidic residues" evidence="1">
    <location>
        <begin position="560"/>
        <end position="572"/>
    </location>
</feature>
<sequence length="591" mass="62155">MFNKTNASGSATPIRSTPPSGAQTPQARSTGASTSGSLRHESLTSRRGPSQSQPQTMSPRQPLASQEGDSLSLLSSPTRSESFNTPPVGLDIRWDASGPVTPNASSFRGGAAMAGASLANASFFTMGELPERDELVDIPLERFMRNSRRQDMPHLAEHEEPAVPEPQSWNAMLRQLGIGAMETGGAAMHRLGEVATAARTAVAESTTVQAVGSMLPSQRIMGAALGHGIHQAASVFGPTFLREMMAESMKVAFRTASPSMVLGMQLGVGLLNIGMAVMREQRESRDPDTAARGFHAMTAEQWAACSDGQQEALRQTQQRMSRLVTLEQIGASMASVGLSLYGTLTGNEGMAADVLAVDIKTLAYSFARDFIQASFSMVGTEGETSGGVSGSHLNSASLFYGLANVVGNEAWSELPILGGDTAAARAVLLDGASSSNARSAAWGEIAGASAIKAAINWAVETADWISVTQQEALQSDTVQQWSPRLTGTDYGRLLDQTPARITAITAGNAVYNVLGNVNRGGTPGQQDFVSNTLAGLLAGLQYAAIGGSWQAEGAVRQARREAEAEVRNEDRSAPQGGLRQRRPHPSGNAQV</sequence>
<dbReference type="RefSeq" id="WP_139160364.1">
    <property type="nucleotide sequence ID" value="NZ_FMZC01000004.1"/>
</dbReference>